<dbReference type="EMBL" id="LUCH01002337">
    <property type="protein sequence ID" value="KAF5401638.1"/>
    <property type="molecule type" value="Genomic_DNA"/>
</dbReference>
<dbReference type="Proteomes" id="UP000748531">
    <property type="component" value="Unassembled WGS sequence"/>
</dbReference>
<name>A0A8J4T8Q5_9TREM</name>
<accession>A0A8J4T8Q5</accession>
<dbReference type="AlphaFoldDB" id="A0A8J4T8Q5"/>
<reference evidence="2" key="1">
    <citation type="submission" date="2019-05" db="EMBL/GenBank/DDBJ databases">
        <title>Annotation for the trematode Paragonimus heterotremus.</title>
        <authorList>
            <person name="Choi Y.-J."/>
        </authorList>
    </citation>
    <scope>NUCLEOTIDE SEQUENCE</scope>
    <source>
        <strain evidence="2">LC</strain>
    </source>
</reference>
<gene>
    <name evidence="2" type="ORF">PHET_04582</name>
</gene>
<organism evidence="2 3">
    <name type="scientific">Paragonimus heterotremus</name>
    <dbReference type="NCBI Taxonomy" id="100268"/>
    <lineage>
        <taxon>Eukaryota</taxon>
        <taxon>Metazoa</taxon>
        <taxon>Spiralia</taxon>
        <taxon>Lophotrochozoa</taxon>
        <taxon>Platyhelminthes</taxon>
        <taxon>Trematoda</taxon>
        <taxon>Digenea</taxon>
        <taxon>Plagiorchiida</taxon>
        <taxon>Troglotremata</taxon>
        <taxon>Troglotrematidae</taxon>
        <taxon>Paragonimus</taxon>
    </lineage>
</organism>
<sequence>CILLISILNWLLLFVTHVCCFQLGPRHTQREQIMDKRSAARNQSDVLYENSLQGLQSRIELQDWFIRFSKPYRYYPNQRRRILHFHVERIVIHPNYRICE</sequence>
<feature type="signal peptide" evidence="1">
    <location>
        <begin position="1"/>
        <end position="20"/>
    </location>
</feature>
<keyword evidence="3" id="KW-1185">Reference proteome</keyword>
<evidence type="ECO:0000256" key="1">
    <source>
        <dbReference type="SAM" id="SignalP"/>
    </source>
</evidence>
<evidence type="ECO:0000313" key="2">
    <source>
        <dbReference type="EMBL" id="KAF5401638.1"/>
    </source>
</evidence>
<proteinExistence type="predicted"/>
<feature type="chain" id="PRO_5035149289" description="Secreted protein" evidence="1">
    <location>
        <begin position="21"/>
        <end position="100"/>
    </location>
</feature>
<protein>
    <recommendedName>
        <fullName evidence="4">Secreted protein</fullName>
    </recommendedName>
</protein>
<keyword evidence="1" id="KW-0732">Signal</keyword>
<comment type="caution">
    <text evidence="2">The sequence shown here is derived from an EMBL/GenBank/DDBJ whole genome shotgun (WGS) entry which is preliminary data.</text>
</comment>
<evidence type="ECO:0000313" key="3">
    <source>
        <dbReference type="Proteomes" id="UP000748531"/>
    </source>
</evidence>
<feature type="non-terminal residue" evidence="2">
    <location>
        <position position="1"/>
    </location>
</feature>
<evidence type="ECO:0008006" key="4">
    <source>
        <dbReference type="Google" id="ProtNLM"/>
    </source>
</evidence>